<accession>A0A7X9DL45</accession>
<keyword evidence="1" id="KW-0812">Transmembrane</keyword>
<feature type="transmembrane region" description="Helical" evidence="1">
    <location>
        <begin position="42"/>
        <end position="64"/>
    </location>
</feature>
<feature type="transmembrane region" description="Helical" evidence="1">
    <location>
        <begin position="179"/>
        <end position="202"/>
    </location>
</feature>
<evidence type="ECO:0008006" key="4">
    <source>
        <dbReference type="Google" id="ProtNLM"/>
    </source>
</evidence>
<dbReference type="Proteomes" id="UP000526033">
    <property type="component" value="Unassembled WGS sequence"/>
</dbReference>
<evidence type="ECO:0000256" key="1">
    <source>
        <dbReference type="SAM" id="Phobius"/>
    </source>
</evidence>
<dbReference type="AlphaFoldDB" id="A0A7X9DL45"/>
<feature type="transmembrane region" description="Helical" evidence="1">
    <location>
        <begin position="121"/>
        <end position="144"/>
    </location>
</feature>
<keyword evidence="1" id="KW-1133">Transmembrane helix</keyword>
<keyword evidence="1" id="KW-0472">Membrane</keyword>
<sequence length="205" mass="22974">MKNSIKKLGYYSALAAFVASVGYDIAQILQVVGLAKYPFDAIFIYGFSLFIPIPFILAILSLHYTVADDKKIWTHAAIIFTSIYAAYVTLNYVVQLATVIPMTIKGTLDQFRVLDQTPHSLFWNIDALGYIFMGLATLFASPIFANKGVELWTKRFFLANALITPVIALVYFYPTFSYALLLLASPWMVTASGSMLFLALFFKKK</sequence>
<feature type="transmembrane region" description="Helical" evidence="1">
    <location>
        <begin position="76"/>
        <end position="101"/>
    </location>
</feature>
<gene>
    <name evidence="2" type="ORF">GYA27_04785</name>
</gene>
<proteinExistence type="predicted"/>
<comment type="caution">
    <text evidence="2">The sequence shown here is derived from an EMBL/GenBank/DDBJ whole genome shotgun (WGS) entry which is preliminary data.</text>
</comment>
<dbReference type="EMBL" id="JAAZNL010000064">
    <property type="protein sequence ID" value="NMB70475.1"/>
    <property type="molecule type" value="Genomic_DNA"/>
</dbReference>
<organism evidence="2 3">
    <name type="scientific">candidate division WWE3 bacterium</name>
    <dbReference type="NCBI Taxonomy" id="2053526"/>
    <lineage>
        <taxon>Bacteria</taxon>
        <taxon>Katanobacteria</taxon>
    </lineage>
</organism>
<name>A0A7X9DL45_UNCKA</name>
<evidence type="ECO:0000313" key="3">
    <source>
        <dbReference type="Proteomes" id="UP000526033"/>
    </source>
</evidence>
<evidence type="ECO:0000313" key="2">
    <source>
        <dbReference type="EMBL" id="NMB70475.1"/>
    </source>
</evidence>
<feature type="transmembrane region" description="Helical" evidence="1">
    <location>
        <begin position="156"/>
        <end position="173"/>
    </location>
</feature>
<protein>
    <recommendedName>
        <fullName evidence="4">DUF4386 domain-containing protein</fullName>
    </recommendedName>
</protein>
<reference evidence="2 3" key="1">
    <citation type="journal article" date="2020" name="Biotechnol. Biofuels">
        <title>New insights from the biogas microbiome by comprehensive genome-resolved metagenomics of nearly 1600 species originating from multiple anaerobic digesters.</title>
        <authorList>
            <person name="Campanaro S."/>
            <person name="Treu L."/>
            <person name="Rodriguez-R L.M."/>
            <person name="Kovalovszki A."/>
            <person name="Ziels R.M."/>
            <person name="Maus I."/>
            <person name="Zhu X."/>
            <person name="Kougias P.G."/>
            <person name="Basile A."/>
            <person name="Luo G."/>
            <person name="Schluter A."/>
            <person name="Konstantinidis K.T."/>
            <person name="Angelidaki I."/>
        </authorList>
    </citation>
    <scope>NUCLEOTIDE SEQUENCE [LARGE SCALE GENOMIC DNA]</scope>
    <source>
        <strain evidence="2">AS27yjCOA_165</strain>
    </source>
</reference>